<reference evidence="1 2" key="1">
    <citation type="submission" date="2020-07" db="EMBL/GenBank/DDBJ databases">
        <title>Sequencing the genomes of 1000 actinobacteria strains.</title>
        <authorList>
            <person name="Klenk H.-P."/>
        </authorList>
    </citation>
    <scope>NUCLEOTIDE SEQUENCE [LARGE SCALE GENOMIC DNA]</scope>
    <source>
        <strain evidence="1 2">DSM 27576</strain>
    </source>
</reference>
<proteinExistence type="predicted"/>
<gene>
    <name evidence="1" type="ORF">FHX48_000738</name>
</gene>
<protein>
    <submittedName>
        <fullName evidence="1">Uncharacterized protein</fullName>
    </submittedName>
</protein>
<accession>A0A7W3JMU1</accession>
<organism evidence="1 2">
    <name type="scientific">Microbacterium halimionae</name>
    <dbReference type="NCBI Taxonomy" id="1526413"/>
    <lineage>
        <taxon>Bacteria</taxon>
        <taxon>Bacillati</taxon>
        <taxon>Actinomycetota</taxon>
        <taxon>Actinomycetes</taxon>
        <taxon>Micrococcales</taxon>
        <taxon>Microbacteriaceae</taxon>
        <taxon>Microbacterium</taxon>
    </lineage>
</organism>
<name>A0A7W3JMU1_9MICO</name>
<dbReference type="Proteomes" id="UP000526083">
    <property type="component" value="Unassembled WGS sequence"/>
</dbReference>
<evidence type="ECO:0000313" key="2">
    <source>
        <dbReference type="Proteomes" id="UP000526083"/>
    </source>
</evidence>
<sequence>MARQLRSYTAAPAIVVVNMFWARHARPKVFDLTLNQNATAIADLTITAGELADDMLWGNDAGRDDSPYRPWQRATIPEVVETFRRSTEAGANLNLDASVLTELDIDASRLMPSQLDPFSKSPETLTFRDFADSSLGFKYTGGGEGGATHDDSCVTAMAISAIRRWLERFVVPSQTVLLDAPHLAERYWRVISAASSDLSALDRFAKLGWDDDFDAMQPALKKTAEPYVVRPVFDDTAARKLAAAQSRLNVEPSGSLDAAFAEDTSRFRLLDELVQFPTDVSGEFKYRWLEGLEGIGYEPSNRLLL</sequence>
<dbReference type="EMBL" id="JACGWY010000001">
    <property type="protein sequence ID" value="MBA8815686.1"/>
    <property type="molecule type" value="Genomic_DNA"/>
</dbReference>
<dbReference type="AlphaFoldDB" id="A0A7W3JMU1"/>
<comment type="caution">
    <text evidence="1">The sequence shown here is derived from an EMBL/GenBank/DDBJ whole genome shotgun (WGS) entry which is preliminary data.</text>
</comment>
<keyword evidence="2" id="KW-1185">Reference proteome</keyword>
<dbReference type="RefSeq" id="WP_167048670.1">
    <property type="nucleotide sequence ID" value="NZ_JAAOZB010000002.1"/>
</dbReference>
<evidence type="ECO:0000313" key="1">
    <source>
        <dbReference type="EMBL" id="MBA8815686.1"/>
    </source>
</evidence>